<evidence type="ECO:0000313" key="2">
    <source>
        <dbReference type="EMBL" id="VVJ21528.1"/>
    </source>
</evidence>
<reference evidence="2 3" key="1">
    <citation type="submission" date="2019-09" db="EMBL/GenBank/DDBJ databases">
        <authorList>
            <person name="Leyn A S."/>
        </authorList>
    </citation>
    <scope>NUCLEOTIDE SEQUENCE [LARGE SCALE GENOMIC DNA]</scope>
    <source>
        <strain evidence="2">AA231_1</strain>
    </source>
</reference>
<accession>A0A6I8LYP1</accession>
<dbReference type="EMBL" id="CABVGP010000002">
    <property type="protein sequence ID" value="VVJ21528.1"/>
    <property type="molecule type" value="Genomic_DNA"/>
</dbReference>
<dbReference type="RefSeq" id="WP_155546468.1">
    <property type="nucleotide sequence ID" value="NZ_CABVGP010000002.1"/>
</dbReference>
<evidence type="ECO:0000256" key="1">
    <source>
        <dbReference type="SAM" id="MobiDB-lite"/>
    </source>
</evidence>
<gene>
    <name evidence="2" type="ORF">AA23TX_06549</name>
</gene>
<dbReference type="AlphaFoldDB" id="A0A6I8LYP1"/>
<feature type="compositionally biased region" description="Basic residues" evidence="1">
    <location>
        <begin position="86"/>
        <end position="98"/>
    </location>
</feature>
<name>A0A6I8LYP1_9PSEU</name>
<organism evidence="2 3">
    <name type="scientific">Amycolatopsis camponoti</name>
    <dbReference type="NCBI Taxonomy" id="2606593"/>
    <lineage>
        <taxon>Bacteria</taxon>
        <taxon>Bacillati</taxon>
        <taxon>Actinomycetota</taxon>
        <taxon>Actinomycetes</taxon>
        <taxon>Pseudonocardiales</taxon>
        <taxon>Pseudonocardiaceae</taxon>
        <taxon>Amycolatopsis</taxon>
    </lineage>
</organism>
<protein>
    <submittedName>
        <fullName evidence="2">Uncharacterized protein</fullName>
    </submittedName>
</protein>
<feature type="compositionally biased region" description="Basic and acidic residues" evidence="1">
    <location>
        <begin position="1"/>
        <end position="20"/>
    </location>
</feature>
<feature type="compositionally biased region" description="Pro residues" evidence="1">
    <location>
        <begin position="104"/>
        <end position="115"/>
    </location>
</feature>
<feature type="region of interest" description="Disordered" evidence="1">
    <location>
        <begin position="1"/>
        <end position="29"/>
    </location>
</feature>
<dbReference type="Proteomes" id="UP000399805">
    <property type="component" value="Unassembled WGS sequence"/>
</dbReference>
<feature type="region of interest" description="Disordered" evidence="1">
    <location>
        <begin position="74"/>
        <end position="135"/>
    </location>
</feature>
<sequence>MITTDEIERRVEKADAEKSARRTAAAREVGELARRRAALAEELIEVDRKLGTVLAAAADVVSVDELAEFTDVPTADLTKWLTAGKPRARRGRPPGSRRPKPDPHPGATPVPAPPELRPKPLAPGLQNAVVQGQRS</sequence>
<evidence type="ECO:0000313" key="3">
    <source>
        <dbReference type="Proteomes" id="UP000399805"/>
    </source>
</evidence>
<keyword evidence="3" id="KW-1185">Reference proteome</keyword>
<proteinExistence type="predicted"/>